<accession>A0A8C4QRJ6</accession>
<evidence type="ECO:0000313" key="2">
    <source>
        <dbReference type="Ensembl" id="ENSEBUP00000019550.1"/>
    </source>
</evidence>
<dbReference type="AlphaFoldDB" id="A0A8C4QRJ6"/>
<dbReference type="Pfam" id="PF06367">
    <property type="entry name" value="Drf_FH3"/>
    <property type="match status" value="1"/>
</dbReference>
<feature type="domain" description="GBD/FH3" evidence="1">
    <location>
        <begin position="1"/>
        <end position="303"/>
    </location>
</feature>
<evidence type="ECO:0000313" key="3">
    <source>
        <dbReference type="Proteomes" id="UP000694388"/>
    </source>
</evidence>
<dbReference type="InterPro" id="IPR051425">
    <property type="entry name" value="Formin_Homology"/>
</dbReference>
<protein>
    <recommendedName>
        <fullName evidence="1">GBD/FH3 domain-containing protein</fullName>
    </recommendedName>
</protein>
<dbReference type="GO" id="GO:0030036">
    <property type="term" value="P:actin cytoskeleton organization"/>
    <property type="evidence" value="ECO:0007669"/>
    <property type="project" value="InterPro"/>
</dbReference>
<reference evidence="2" key="1">
    <citation type="submission" date="2025-08" db="UniProtKB">
        <authorList>
            <consortium name="Ensembl"/>
        </authorList>
    </citation>
    <scope>IDENTIFICATION</scope>
</reference>
<dbReference type="InterPro" id="IPR016024">
    <property type="entry name" value="ARM-type_fold"/>
</dbReference>
<dbReference type="GO" id="GO:0031267">
    <property type="term" value="F:small GTPase binding"/>
    <property type="evidence" value="ECO:0007669"/>
    <property type="project" value="InterPro"/>
</dbReference>
<dbReference type="InterPro" id="IPR011989">
    <property type="entry name" value="ARM-like"/>
</dbReference>
<proteinExistence type="predicted"/>
<dbReference type="GO" id="GO:0003779">
    <property type="term" value="F:actin binding"/>
    <property type="evidence" value="ECO:0007669"/>
    <property type="project" value="InterPro"/>
</dbReference>
<dbReference type="PANTHER" id="PTHR45725">
    <property type="entry name" value="FORMIN HOMOLOGY 2 FAMILY MEMBER"/>
    <property type="match status" value="1"/>
</dbReference>
<dbReference type="PROSITE" id="PS51232">
    <property type="entry name" value="GBD_FH3"/>
    <property type="match status" value="1"/>
</dbReference>
<dbReference type="Proteomes" id="UP000694388">
    <property type="component" value="Unplaced"/>
</dbReference>
<evidence type="ECO:0000259" key="1">
    <source>
        <dbReference type="PROSITE" id="PS51232"/>
    </source>
</evidence>
<reference evidence="2" key="2">
    <citation type="submission" date="2025-09" db="UniProtKB">
        <authorList>
            <consortium name="Ensembl"/>
        </authorList>
    </citation>
    <scope>IDENTIFICATION</scope>
</reference>
<organism evidence="2 3">
    <name type="scientific">Eptatretus burgeri</name>
    <name type="common">Inshore hagfish</name>
    <dbReference type="NCBI Taxonomy" id="7764"/>
    <lineage>
        <taxon>Eukaryota</taxon>
        <taxon>Metazoa</taxon>
        <taxon>Chordata</taxon>
        <taxon>Craniata</taxon>
        <taxon>Vertebrata</taxon>
        <taxon>Cyclostomata</taxon>
        <taxon>Myxini</taxon>
        <taxon>Myxiniformes</taxon>
        <taxon>Myxinidae</taxon>
        <taxon>Eptatretinae</taxon>
        <taxon>Eptatretus</taxon>
    </lineage>
</organism>
<dbReference type="SMART" id="SM01139">
    <property type="entry name" value="Drf_FH3"/>
    <property type="match status" value="1"/>
</dbReference>
<dbReference type="PANTHER" id="PTHR45725:SF7">
    <property type="entry name" value="DISHEVELED-ASSOCIATED ACTIVATOR OF MORPHOGENESIS 2"/>
    <property type="match status" value="1"/>
</dbReference>
<dbReference type="GO" id="GO:0090263">
    <property type="term" value="P:positive regulation of canonical Wnt signaling pathway"/>
    <property type="evidence" value="ECO:0007669"/>
    <property type="project" value="TreeGrafter"/>
</dbReference>
<name>A0A8C4QRJ6_EPTBU</name>
<dbReference type="InterPro" id="IPR010473">
    <property type="entry name" value="GTPase-bd"/>
</dbReference>
<dbReference type="Gene3D" id="1.25.10.10">
    <property type="entry name" value="Leucine-rich Repeat Variant"/>
    <property type="match status" value="1"/>
</dbReference>
<keyword evidence="3" id="KW-1185">Reference proteome</keyword>
<dbReference type="SUPFAM" id="SSF48371">
    <property type="entry name" value="ARM repeat"/>
    <property type="match status" value="1"/>
</dbReference>
<dbReference type="GO" id="GO:2000050">
    <property type="term" value="P:regulation of non-canonical Wnt signaling pathway"/>
    <property type="evidence" value="ECO:0007669"/>
    <property type="project" value="TreeGrafter"/>
</dbReference>
<dbReference type="InterPro" id="IPR010472">
    <property type="entry name" value="FH3_dom"/>
</dbReference>
<dbReference type="Ensembl" id="ENSEBUT00000020127.1">
    <property type="protein sequence ID" value="ENSEBUP00000019550.1"/>
    <property type="gene ID" value="ENSEBUG00000012145.1"/>
</dbReference>
<dbReference type="Pfam" id="PF06371">
    <property type="entry name" value="Drf_GBD"/>
    <property type="match status" value="1"/>
</dbReference>
<dbReference type="GO" id="GO:0048715">
    <property type="term" value="P:negative regulation of oligodendrocyte differentiation"/>
    <property type="evidence" value="ECO:0007669"/>
    <property type="project" value="TreeGrafter"/>
</dbReference>
<dbReference type="GeneTree" id="ENSGT00940000157801"/>
<dbReference type="SMART" id="SM01140">
    <property type="entry name" value="Drf_GBD"/>
    <property type="match status" value="1"/>
</dbReference>
<dbReference type="InterPro" id="IPR014768">
    <property type="entry name" value="GBD/FH3_dom"/>
</dbReference>
<sequence>MATSWPDYYINQLNNMATIQPVVGSDAAEMEERSRAVGDLKTALRTQPMSFVTRFIEQDGLTSLLAFYNNMDPATTESPVHTALIGCVKALLNNSQGREHILAHPELISAIARSLRSESSRTKIAALEILGAVCLVPGGHRKVLHAMVLLQEYAAERIRFQNLMMELDQRTGRYHDDVALKTAIMSFMNAILSAGPGEERLEFRLHLRYELLLLGIQPIIDKLRTLDNATLDRSVSEAQTPDIKDLVPNTVLFPLSPALSHPPTFSDILISLKVFETVMRLNLQKDLTWQVFLFNYYFLVPPP</sequence>